<dbReference type="OrthoDB" id="8801906at2759"/>
<gene>
    <name evidence="5" type="ORF">ACHHYP_15470</name>
</gene>
<accession>A0A1V9YAW4</accession>
<dbReference type="InterPro" id="IPR006800">
    <property type="entry name" value="Pellino_fam"/>
</dbReference>
<evidence type="ECO:0000256" key="1">
    <source>
        <dbReference type="ARBA" id="ARBA00005639"/>
    </source>
</evidence>
<dbReference type="PANTHER" id="PTHR12098:SF2">
    <property type="entry name" value="PROTEIN PELLINO"/>
    <property type="match status" value="1"/>
</dbReference>
<dbReference type="Pfam" id="PF04710">
    <property type="entry name" value="Pellino_FHA"/>
    <property type="match status" value="1"/>
</dbReference>
<dbReference type="AlphaFoldDB" id="A0A1V9YAW4"/>
<dbReference type="GO" id="GO:0000209">
    <property type="term" value="P:protein polyubiquitination"/>
    <property type="evidence" value="ECO:0007669"/>
    <property type="project" value="InterPro"/>
</dbReference>
<dbReference type="Pfam" id="PF20723">
    <property type="entry name" value="Pellino_RING"/>
    <property type="match status" value="1"/>
</dbReference>
<evidence type="ECO:0000313" key="6">
    <source>
        <dbReference type="Proteomes" id="UP000243579"/>
    </source>
</evidence>
<dbReference type="PANTHER" id="PTHR12098">
    <property type="entry name" value="E3 UBIQUITIN-PROTEIN LIGASE PELLINO-RELATED"/>
    <property type="match status" value="1"/>
</dbReference>
<dbReference type="EMBL" id="JNBR01002415">
    <property type="protein sequence ID" value="OQR82829.1"/>
    <property type="molecule type" value="Genomic_DNA"/>
</dbReference>
<reference evidence="5 6" key="1">
    <citation type="journal article" date="2014" name="Genome Biol. Evol.">
        <title>The secreted proteins of Achlya hypogyna and Thraustotheca clavata identify the ancestral oomycete secretome and reveal gene acquisitions by horizontal gene transfer.</title>
        <authorList>
            <person name="Misner I."/>
            <person name="Blouin N."/>
            <person name="Leonard G."/>
            <person name="Richards T.A."/>
            <person name="Lane C.E."/>
        </authorList>
    </citation>
    <scope>NUCLEOTIDE SEQUENCE [LARGE SCALE GENOMIC DNA]</scope>
    <source>
        <strain evidence="5 6">ATCC 48635</strain>
    </source>
</reference>
<comment type="caution">
    <text evidence="5">The sequence shown here is derived from an EMBL/GenBank/DDBJ whole genome shotgun (WGS) entry which is preliminary data.</text>
</comment>
<comment type="similarity">
    <text evidence="1">Belongs to the pellino family.</text>
</comment>
<evidence type="ECO:0000259" key="3">
    <source>
        <dbReference type="Pfam" id="PF04710"/>
    </source>
</evidence>
<dbReference type="GO" id="GO:0008592">
    <property type="term" value="P:regulation of Toll signaling pathway"/>
    <property type="evidence" value="ECO:0007669"/>
    <property type="project" value="InterPro"/>
</dbReference>
<dbReference type="InterPro" id="IPR048335">
    <property type="entry name" value="Pellino_RING"/>
</dbReference>
<dbReference type="Gene3D" id="3.30.40.10">
    <property type="entry name" value="Zinc/RING finger domain, C3HC4 (zinc finger)"/>
    <property type="match status" value="1"/>
</dbReference>
<dbReference type="Proteomes" id="UP000243579">
    <property type="component" value="Unassembled WGS sequence"/>
</dbReference>
<dbReference type="InterPro" id="IPR013083">
    <property type="entry name" value="Znf_RING/FYVE/PHD"/>
</dbReference>
<dbReference type="GO" id="GO:0061630">
    <property type="term" value="F:ubiquitin protein ligase activity"/>
    <property type="evidence" value="ECO:0007669"/>
    <property type="project" value="InterPro"/>
</dbReference>
<proteinExistence type="inferred from homology"/>
<feature type="domain" description="Pellino RING" evidence="4">
    <location>
        <begin position="304"/>
        <end position="433"/>
    </location>
</feature>
<dbReference type="STRING" id="1202772.A0A1V9YAW4"/>
<keyword evidence="6" id="KW-1185">Reference proteome</keyword>
<keyword evidence="2" id="KW-0597">Phosphoprotein</keyword>
<dbReference type="InterPro" id="IPR048334">
    <property type="entry name" value="Pellino_FHA"/>
</dbReference>
<evidence type="ECO:0000259" key="4">
    <source>
        <dbReference type="Pfam" id="PF20723"/>
    </source>
</evidence>
<protein>
    <submittedName>
        <fullName evidence="5">Uncharacterized protein</fullName>
    </submittedName>
</protein>
<name>A0A1V9YAW4_ACHHY</name>
<evidence type="ECO:0000256" key="2">
    <source>
        <dbReference type="ARBA" id="ARBA00022553"/>
    </source>
</evidence>
<sequence>MLMEYGELVVLGYSSYRVAGKDDPAKWQPVGAPNCHFRLMAKKAGNGLERGRALVATGLGEKASTADAAKSSLRAPASQFVTIPVGSSMHGLVEYVPNPGLDMFQIGRQPSRYNDISIPGPLYGASGTISRFAARLVCDRQLPHRCRLFAGGFDASHTASVPMSALKYCAACGKWVKNLSCSHIPTLGPGLHEWKPSSCSTEADSPAVPLDALTKNGVRIWVPEQKAWFEVSVNGFLYAIHDDLVTSSSFQRPTSGPVATEALVTHGCIIDLGGVQVQFLSKHARRKASLSAPLLPSLITQLEALHVQCPVQLQRLRFTKAGGDASETAHVFPACGHVFGYDARLAMGKCCPMCRTPGSMVLLKLTSGNGTKLQRAEERHCIPDCVFNPCGHAVGAQCANHYASIRMPNGKSICPLCAVALDAQRPFSKLYWHTDPDDT</sequence>
<evidence type="ECO:0000313" key="5">
    <source>
        <dbReference type="EMBL" id="OQR82829.1"/>
    </source>
</evidence>
<feature type="domain" description="Pellino FHA" evidence="3">
    <location>
        <begin position="3"/>
        <end position="168"/>
    </location>
</feature>
<organism evidence="5 6">
    <name type="scientific">Achlya hypogyna</name>
    <name type="common">Oomycete</name>
    <name type="synonym">Protoachlya hypogyna</name>
    <dbReference type="NCBI Taxonomy" id="1202772"/>
    <lineage>
        <taxon>Eukaryota</taxon>
        <taxon>Sar</taxon>
        <taxon>Stramenopiles</taxon>
        <taxon>Oomycota</taxon>
        <taxon>Saprolegniomycetes</taxon>
        <taxon>Saprolegniales</taxon>
        <taxon>Achlyaceae</taxon>
        <taxon>Achlya</taxon>
    </lineage>
</organism>